<dbReference type="AlphaFoldDB" id="A0A1C6GCI5"/>
<reference evidence="2" key="1">
    <citation type="submission" date="2015-09" db="EMBL/GenBank/DDBJ databases">
        <authorList>
            <consortium name="Pathogen Informatics"/>
        </authorList>
    </citation>
    <scope>NUCLEOTIDE SEQUENCE</scope>
    <source>
        <strain evidence="2">2789STDY5834896</strain>
    </source>
</reference>
<protein>
    <recommendedName>
        <fullName evidence="1">DUF5714 domain-containing protein</fullName>
    </recommendedName>
</protein>
<sequence length="182" mass="19763">MDIYQQIKEECLRSTETSPIKHLCQMMQKDYVHMHGPEHHVLDGACFLSALHSAGVDFDLDAALDEMIRRGRQMPGATCGQWGVCGSASSVGAALSILHGTGPLSSDQYYSDNLSFVSQALQAIAAVGGPRCCKRNAFLSLSVAIDFVDRQYGIKLPKSKPRCTFSPQNQQCLGTDCPFFGG</sequence>
<dbReference type="Pfam" id="PF18978">
    <property type="entry name" value="DUF5714"/>
    <property type="match status" value="1"/>
</dbReference>
<feature type="domain" description="DUF5714" evidence="1">
    <location>
        <begin position="7"/>
        <end position="180"/>
    </location>
</feature>
<evidence type="ECO:0000259" key="1">
    <source>
        <dbReference type="Pfam" id="PF18978"/>
    </source>
</evidence>
<accession>A0A1C6GCI5</accession>
<name>A0A1C6GCI5_9FIRM</name>
<organism evidence="2">
    <name type="scientific">uncultured Anaerotruncus sp</name>
    <dbReference type="NCBI Taxonomy" id="905011"/>
    <lineage>
        <taxon>Bacteria</taxon>
        <taxon>Bacillati</taxon>
        <taxon>Bacillota</taxon>
        <taxon>Clostridia</taxon>
        <taxon>Eubacteriales</taxon>
        <taxon>Oscillospiraceae</taxon>
        <taxon>Anaerotruncus</taxon>
        <taxon>environmental samples</taxon>
    </lineage>
</organism>
<proteinExistence type="predicted"/>
<dbReference type="InterPro" id="IPR043768">
    <property type="entry name" value="DUF5714"/>
</dbReference>
<evidence type="ECO:0000313" key="2">
    <source>
        <dbReference type="EMBL" id="SCJ42907.1"/>
    </source>
</evidence>
<gene>
    <name evidence="2" type="ORF">SAMEA3545359_00320</name>
</gene>
<dbReference type="EMBL" id="FMHG01000001">
    <property type="protein sequence ID" value="SCJ42907.1"/>
    <property type="molecule type" value="Genomic_DNA"/>
</dbReference>